<dbReference type="AlphaFoldDB" id="A0A238JRP6"/>
<keyword evidence="8" id="KW-0067">ATP-binding</keyword>
<proteinExistence type="predicted"/>
<feature type="domain" description="Histidine kinase" evidence="10">
    <location>
        <begin position="264"/>
        <end position="483"/>
    </location>
</feature>
<dbReference type="SUPFAM" id="SSF47384">
    <property type="entry name" value="Homodimeric domain of signal transducing histidine kinase"/>
    <property type="match status" value="1"/>
</dbReference>
<dbReference type="SMART" id="SM00388">
    <property type="entry name" value="HisKA"/>
    <property type="match status" value="1"/>
</dbReference>
<reference evidence="12" key="1">
    <citation type="submission" date="2017-05" db="EMBL/GenBank/DDBJ databases">
        <authorList>
            <person name="Rodrigo-Torres L."/>
            <person name="Arahal R. D."/>
            <person name="Lucena T."/>
        </authorList>
    </citation>
    <scope>NUCLEOTIDE SEQUENCE [LARGE SCALE GENOMIC DNA]</scope>
    <source>
        <strain evidence="12">CECT 8868</strain>
    </source>
</reference>
<evidence type="ECO:0000313" key="11">
    <source>
        <dbReference type="EMBL" id="SMX32874.1"/>
    </source>
</evidence>
<dbReference type="SMART" id="SM00387">
    <property type="entry name" value="HATPase_c"/>
    <property type="match status" value="1"/>
</dbReference>
<dbReference type="GO" id="GO:0005886">
    <property type="term" value="C:plasma membrane"/>
    <property type="evidence" value="ECO:0007669"/>
    <property type="project" value="UniProtKB-SubCell"/>
</dbReference>
<dbReference type="Proteomes" id="UP000203464">
    <property type="component" value="Unassembled WGS sequence"/>
</dbReference>
<dbReference type="GO" id="GO:0000155">
    <property type="term" value="F:phosphorelay sensor kinase activity"/>
    <property type="evidence" value="ECO:0007669"/>
    <property type="project" value="InterPro"/>
</dbReference>
<evidence type="ECO:0000256" key="6">
    <source>
        <dbReference type="ARBA" id="ARBA00022741"/>
    </source>
</evidence>
<dbReference type="InterPro" id="IPR003661">
    <property type="entry name" value="HisK_dim/P_dom"/>
</dbReference>
<organism evidence="11 12">
    <name type="scientific">Octadecabacter ascidiaceicola</name>
    <dbReference type="NCBI Taxonomy" id="1655543"/>
    <lineage>
        <taxon>Bacteria</taxon>
        <taxon>Pseudomonadati</taxon>
        <taxon>Pseudomonadota</taxon>
        <taxon>Alphaproteobacteria</taxon>
        <taxon>Rhodobacterales</taxon>
        <taxon>Roseobacteraceae</taxon>
        <taxon>Octadecabacter</taxon>
    </lineage>
</organism>
<dbReference type="EMBL" id="FXYD01000001">
    <property type="protein sequence ID" value="SMX32874.1"/>
    <property type="molecule type" value="Genomic_DNA"/>
</dbReference>
<keyword evidence="4" id="KW-1003">Cell membrane</keyword>
<dbReference type="CDD" id="cd00082">
    <property type="entry name" value="HisKA"/>
    <property type="match status" value="1"/>
</dbReference>
<dbReference type="InterPro" id="IPR050980">
    <property type="entry name" value="2C_sensor_his_kinase"/>
</dbReference>
<evidence type="ECO:0000313" key="12">
    <source>
        <dbReference type="Proteomes" id="UP000203464"/>
    </source>
</evidence>
<dbReference type="PANTHER" id="PTHR44936:SF10">
    <property type="entry name" value="SENSOR PROTEIN RSTB"/>
    <property type="match status" value="1"/>
</dbReference>
<dbReference type="Gene3D" id="1.10.287.130">
    <property type="match status" value="1"/>
</dbReference>
<dbReference type="RefSeq" id="WP_093995241.1">
    <property type="nucleotide sequence ID" value="NZ_FXYD01000001.1"/>
</dbReference>
<dbReference type="EC" id="2.7.13.3" evidence="3"/>
<dbReference type="SUPFAM" id="SSF55874">
    <property type="entry name" value="ATPase domain of HSP90 chaperone/DNA topoisomerase II/histidine kinase"/>
    <property type="match status" value="1"/>
</dbReference>
<dbReference type="InterPro" id="IPR036890">
    <property type="entry name" value="HATPase_C_sf"/>
</dbReference>
<dbReference type="Gene3D" id="3.30.565.10">
    <property type="entry name" value="Histidine kinase-like ATPase, C-terminal domain"/>
    <property type="match status" value="1"/>
</dbReference>
<accession>A0A238JRP6</accession>
<comment type="catalytic activity">
    <reaction evidence="1">
        <text>ATP + protein L-histidine = ADP + protein N-phospho-L-histidine.</text>
        <dbReference type="EC" id="2.7.13.3"/>
    </reaction>
</comment>
<evidence type="ECO:0000256" key="1">
    <source>
        <dbReference type="ARBA" id="ARBA00000085"/>
    </source>
</evidence>
<keyword evidence="9" id="KW-0812">Transmembrane</keyword>
<evidence type="ECO:0000256" key="5">
    <source>
        <dbReference type="ARBA" id="ARBA00022679"/>
    </source>
</evidence>
<dbReference type="OrthoDB" id="9804645at2"/>
<evidence type="ECO:0000256" key="2">
    <source>
        <dbReference type="ARBA" id="ARBA00004651"/>
    </source>
</evidence>
<evidence type="ECO:0000259" key="10">
    <source>
        <dbReference type="PROSITE" id="PS50109"/>
    </source>
</evidence>
<keyword evidence="12" id="KW-1185">Reference proteome</keyword>
<dbReference type="InterPro" id="IPR003594">
    <property type="entry name" value="HATPase_dom"/>
</dbReference>
<keyword evidence="7" id="KW-0418">Kinase</keyword>
<name>A0A238JRP6_9RHOB</name>
<keyword evidence="9" id="KW-0472">Membrane</keyword>
<feature type="transmembrane region" description="Helical" evidence="9">
    <location>
        <begin position="186"/>
        <end position="206"/>
    </location>
</feature>
<keyword evidence="5 11" id="KW-0808">Transferase</keyword>
<dbReference type="InterPro" id="IPR005467">
    <property type="entry name" value="His_kinase_dom"/>
</dbReference>
<dbReference type="PANTHER" id="PTHR44936">
    <property type="entry name" value="SENSOR PROTEIN CREC"/>
    <property type="match status" value="1"/>
</dbReference>
<dbReference type="Pfam" id="PF02518">
    <property type="entry name" value="HATPase_c"/>
    <property type="match status" value="1"/>
</dbReference>
<sequence>MSVRFNSLRVIGPTLVLAAIVIGAGTLWTWTKSSASWRAHGASAYAAGVTLYYAMQNGTAPPEGVSLRALPDVDQIYANAGTFRQISGTPTAPRITIVPILPDAANQTTGAAVTMVILSPSITYGLADLPHRDGQTAAETMGEITRKLAVFCSDPFVVARMGDGAWVHFDGQGIWGCAASPPDRRILAGLVAVIGTGILMTVALNLPSTFSAFAGQLRNRRRIGGPTRYEAEGPQELQEIVGAVNSYLEIEREQLAGRAAVLSGVSHDLGTPATRLRLRAALVQDQELRRKFEADLDSMTGIIESVLTYTHVEMGAEKPRNLSLTSLLDAIVANYQDVGRPVTFRIVKDVIMPGAKSIFMSRQGYGVLSNDRDVVVSGRPVSLERAITNLIDNALKYGRRATVSLETDARTATILVEDEGSQSTAVDIENLLAPFQRGENTATIDGHGLGLTIVATIAKLHGGTLSFEDTAMGIAARFVIQRD</sequence>
<protein>
    <recommendedName>
        <fullName evidence="3">histidine kinase</fullName>
        <ecNumber evidence="3">2.7.13.3</ecNumber>
    </recommendedName>
</protein>
<evidence type="ECO:0000256" key="4">
    <source>
        <dbReference type="ARBA" id="ARBA00022475"/>
    </source>
</evidence>
<feature type="transmembrane region" description="Helical" evidence="9">
    <location>
        <begin position="12"/>
        <end position="30"/>
    </location>
</feature>
<evidence type="ECO:0000256" key="7">
    <source>
        <dbReference type="ARBA" id="ARBA00022777"/>
    </source>
</evidence>
<keyword evidence="9" id="KW-1133">Transmembrane helix</keyword>
<dbReference type="CDD" id="cd00075">
    <property type="entry name" value="HATPase"/>
    <property type="match status" value="1"/>
</dbReference>
<comment type="subcellular location">
    <subcellularLocation>
        <location evidence="2">Cell membrane</location>
        <topology evidence="2">Multi-pass membrane protein</topology>
    </subcellularLocation>
</comment>
<gene>
    <name evidence="11" type="primary">envZ_2</name>
    <name evidence="11" type="ORF">OCA8868_00835</name>
</gene>
<dbReference type="InterPro" id="IPR036097">
    <property type="entry name" value="HisK_dim/P_sf"/>
</dbReference>
<dbReference type="PROSITE" id="PS50109">
    <property type="entry name" value="HIS_KIN"/>
    <property type="match status" value="1"/>
</dbReference>
<keyword evidence="6" id="KW-0547">Nucleotide-binding</keyword>
<evidence type="ECO:0000256" key="3">
    <source>
        <dbReference type="ARBA" id="ARBA00012438"/>
    </source>
</evidence>
<evidence type="ECO:0000256" key="8">
    <source>
        <dbReference type="ARBA" id="ARBA00022840"/>
    </source>
</evidence>
<evidence type="ECO:0000256" key="9">
    <source>
        <dbReference type="SAM" id="Phobius"/>
    </source>
</evidence>
<dbReference type="GO" id="GO:0005524">
    <property type="term" value="F:ATP binding"/>
    <property type="evidence" value="ECO:0007669"/>
    <property type="project" value="UniProtKB-KW"/>
</dbReference>